<dbReference type="AlphaFoldDB" id="A0A7G1H3Z4"/>
<protein>
    <submittedName>
        <fullName evidence="2">Uncharacterized protein</fullName>
    </submittedName>
</protein>
<keyword evidence="1" id="KW-0812">Transmembrane</keyword>
<name>A0A7G1H3Z4_9BACT</name>
<evidence type="ECO:0000313" key="3">
    <source>
        <dbReference type="Proteomes" id="UP000516360"/>
    </source>
</evidence>
<dbReference type="KEGG" id="dtp:JZK55_23600"/>
<accession>A0A7G1H3Z4</accession>
<keyword evidence="1" id="KW-1133">Transmembrane helix</keyword>
<evidence type="ECO:0000313" key="2">
    <source>
        <dbReference type="EMBL" id="BCB97438.1"/>
    </source>
</evidence>
<keyword evidence="1" id="KW-0472">Membrane</keyword>
<keyword evidence="3" id="KW-1185">Reference proteome</keyword>
<dbReference type="EMBL" id="AP022873">
    <property type="protein sequence ID" value="BCB97438.1"/>
    <property type="molecule type" value="Genomic_DNA"/>
</dbReference>
<organism evidence="2 3">
    <name type="scientific">Dissulfurispira thermophila</name>
    <dbReference type="NCBI Taxonomy" id="2715679"/>
    <lineage>
        <taxon>Bacteria</taxon>
        <taxon>Pseudomonadati</taxon>
        <taxon>Nitrospirota</taxon>
        <taxon>Thermodesulfovibrionia</taxon>
        <taxon>Thermodesulfovibrionales</taxon>
        <taxon>Dissulfurispiraceae</taxon>
        <taxon>Dissulfurispira</taxon>
    </lineage>
</organism>
<gene>
    <name evidence="2" type="ORF">JZK55_23600</name>
</gene>
<evidence type="ECO:0000256" key="1">
    <source>
        <dbReference type="SAM" id="Phobius"/>
    </source>
</evidence>
<proteinExistence type="predicted"/>
<sequence>MGNGRWEMENGKWKMEDGKWSFSLRPFTFAMTFAAVSIIGLLGKIFRLF</sequence>
<dbReference type="Proteomes" id="UP000516360">
    <property type="component" value="Chromosome"/>
</dbReference>
<reference evidence="2 3" key="1">
    <citation type="submission" date="2020-03" db="EMBL/GenBank/DDBJ databases">
        <title>Complete genome sequences of two sulfur-disproportionating bacterial strains T55J and Mzg5.</title>
        <authorList>
            <person name="Umezawa K."/>
            <person name="Kojima H."/>
            <person name="Kato Y."/>
            <person name="Fukui M."/>
        </authorList>
    </citation>
    <scope>NUCLEOTIDE SEQUENCE [LARGE SCALE GENOMIC DNA]</scope>
    <source>
        <strain evidence="2 3">T55J</strain>
    </source>
</reference>
<feature type="transmembrane region" description="Helical" evidence="1">
    <location>
        <begin position="20"/>
        <end position="43"/>
    </location>
</feature>